<protein>
    <submittedName>
        <fullName evidence="2">Uncharacterized protein</fullName>
    </submittedName>
</protein>
<gene>
    <name evidence="2" type="ORF">GCM10022235_36900</name>
</gene>
<name>A0ABP6XDA0_9ACTN</name>
<organism evidence="2 3">
    <name type="scientific">Kribbella ginsengisoli</name>
    <dbReference type="NCBI Taxonomy" id="363865"/>
    <lineage>
        <taxon>Bacteria</taxon>
        <taxon>Bacillati</taxon>
        <taxon>Actinomycetota</taxon>
        <taxon>Actinomycetes</taxon>
        <taxon>Propionibacteriales</taxon>
        <taxon>Kribbellaceae</taxon>
        <taxon>Kribbella</taxon>
    </lineage>
</organism>
<comment type="caution">
    <text evidence="2">The sequence shown here is derived from an EMBL/GenBank/DDBJ whole genome shotgun (WGS) entry which is preliminary data.</text>
</comment>
<keyword evidence="3" id="KW-1185">Reference proteome</keyword>
<reference evidence="3" key="1">
    <citation type="journal article" date="2019" name="Int. J. Syst. Evol. Microbiol.">
        <title>The Global Catalogue of Microorganisms (GCM) 10K type strain sequencing project: providing services to taxonomists for standard genome sequencing and annotation.</title>
        <authorList>
            <consortium name="The Broad Institute Genomics Platform"/>
            <consortium name="The Broad Institute Genome Sequencing Center for Infectious Disease"/>
            <person name="Wu L."/>
            <person name="Ma J."/>
        </authorList>
    </citation>
    <scope>NUCLEOTIDE SEQUENCE [LARGE SCALE GENOMIC DNA]</scope>
    <source>
        <strain evidence="3">JCM 16928</strain>
    </source>
</reference>
<feature type="chain" id="PRO_5047357736" evidence="1">
    <location>
        <begin position="24"/>
        <end position="175"/>
    </location>
</feature>
<proteinExistence type="predicted"/>
<evidence type="ECO:0000256" key="1">
    <source>
        <dbReference type="SAM" id="SignalP"/>
    </source>
</evidence>
<dbReference type="PROSITE" id="PS51257">
    <property type="entry name" value="PROKAR_LIPOPROTEIN"/>
    <property type="match status" value="1"/>
</dbReference>
<dbReference type="EMBL" id="BAABAA010000004">
    <property type="protein sequence ID" value="GAA3565020.1"/>
    <property type="molecule type" value="Genomic_DNA"/>
</dbReference>
<sequence length="175" mass="18582">MHLRHSFLALALAALAFTATGCATSDAPDPAPNLLGEYLKSTSVKNDRFPSTGGSSEDRVANFAAYYSADQLQSRLLLAFPCSNDGQDRRSGGFFDTSCTPSMAAEKTADDLGGTLNARVLVVRHKDKSLELLTLYLAGNQAIDDTGQTYADLKEFRSKNGLLTSSDLILAPAGA</sequence>
<evidence type="ECO:0000313" key="2">
    <source>
        <dbReference type="EMBL" id="GAA3565020.1"/>
    </source>
</evidence>
<dbReference type="RefSeq" id="WP_344841986.1">
    <property type="nucleotide sequence ID" value="NZ_BAABAA010000004.1"/>
</dbReference>
<keyword evidence="1" id="KW-0732">Signal</keyword>
<evidence type="ECO:0000313" key="3">
    <source>
        <dbReference type="Proteomes" id="UP001501222"/>
    </source>
</evidence>
<accession>A0ABP6XDA0</accession>
<dbReference type="Proteomes" id="UP001501222">
    <property type="component" value="Unassembled WGS sequence"/>
</dbReference>
<feature type="signal peptide" evidence="1">
    <location>
        <begin position="1"/>
        <end position="23"/>
    </location>
</feature>